<protein>
    <submittedName>
        <fullName evidence="1">Uncharacterized protein</fullName>
    </submittedName>
</protein>
<evidence type="ECO:0000313" key="1">
    <source>
        <dbReference type="EMBL" id="KAF3083724.1"/>
    </source>
</evidence>
<comment type="caution">
    <text evidence="1">The sequence shown here is derived from an EMBL/GenBank/DDBJ whole genome shotgun (WGS) entry which is preliminary data.</text>
</comment>
<dbReference type="EMBL" id="WIQW01000104">
    <property type="protein sequence ID" value="KAF3083724.1"/>
    <property type="molecule type" value="Genomic_DNA"/>
</dbReference>
<gene>
    <name evidence="1" type="ORF">TWF102_000599</name>
</gene>
<proteinExistence type="predicted"/>
<organism evidence="1 2">
    <name type="scientific">Orbilia oligospora</name>
    <name type="common">Nematode-trapping fungus</name>
    <name type="synonym">Arthrobotrys oligospora</name>
    <dbReference type="NCBI Taxonomy" id="2813651"/>
    <lineage>
        <taxon>Eukaryota</taxon>
        <taxon>Fungi</taxon>
        <taxon>Dikarya</taxon>
        <taxon>Ascomycota</taxon>
        <taxon>Pezizomycotina</taxon>
        <taxon>Orbiliomycetes</taxon>
        <taxon>Orbiliales</taxon>
        <taxon>Orbiliaceae</taxon>
        <taxon>Orbilia</taxon>
    </lineage>
</organism>
<evidence type="ECO:0000313" key="2">
    <source>
        <dbReference type="Proteomes" id="UP000475325"/>
    </source>
</evidence>
<name>A0A7C8NI66_ORBOL</name>
<dbReference type="AlphaFoldDB" id="A0A7C8NI66"/>
<reference evidence="1 2" key="1">
    <citation type="submission" date="2019-06" db="EMBL/GenBank/DDBJ databases">
        <authorList>
            <person name="Palmer J.M."/>
        </authorList>
    </citation>
    <scope>NUCLEOTIDE SEQUENCE [LARGE SCALE GENOMIC DNA]</scope>
    <source>
        <strain evidence="1 2">TWF102</strain>
    </source>
</reference>
<sequence length="133" mass="15029">MQELRGSWPRAARIGIPVTVFLLSPTSRDGPTHIVQMSTAASHRLSLEKERRKKTLYGSMENSTYGTDFQHDLKLKQTPDDQLGHYASWDRTIPSIQRRSQVYLQLSPIFAAAITLLANRNLSSIRRAIHDAA</sequence>
<dbReference type="Proteomes" id="UP000475325">
    <property type="component" value="Unassembled WGS sequence"/>
</dbReference>
<accession>A0A7C8NI66</accession>